<evidence type="ECO:0000313" key="1">
    <source>
        <dbReference type="EMBL" id="JAP92878.1"/>
    </source>
</evidence>
<organism evidence="1">
    <name type="scientific">Trepomonas sp. PC1</name>
    <dbReference type="NCBI Taxonomy" id="1076344"/>
    <lineage>
        <taxon>Eukaryota</taxon>
        <taxon>Metamonada</taxon>
        <taxon>Diplomonadida</taxon>
        <taxon>Hexamitidae</taxon>
        <taxon>Hexamitinae</taxon>
        <taxon>Trepomonas</taxon>
    </lineage>
</organism>
<dbReference type="Gene3D" id="3.15.10.10">
    <property type="entry name" value="Bactericidal permeability-increasing protein, domain 1"/>
    <property type="match status" value="1"/>
</dbReference>
<dbReference type="InterPro" id="IPR017943">
    <property type="entry name" value="Bactericidal_perm-incr_a/b_dom"/>
</dbReference>
<sequence length="411" mass="47499">LALQCLQYTFDNQNLTENDTLVYCQYTKQGLDAMCSQTVNKLQKFLVNMQLPDIDVTVLGMKVVLSDIRLNDFNADNVRFDLQKQNIIAKMDNLLINFKFQFRIIQQIYPYISDKGDGIMNLQTDMTMEAMLQNVEKCRHHMYLNASRLQILVDQLYVKMSGNFEFLYDALLIPLSSLLKQILNVEIQKQFMSILVNVVNENLGNTDYLTCTDGSWSSGRGGPYQCDVRMINFTADEQFLTFQSANQMVLKDPHNFKVLTGWLYTTPKPKPSMVTNDHIQYQIQKEVFQSGLNAYRNTFLNKSRFGDLTFDAIQFTKTGLLVQISGDFEAQVILKVTSEKQKTADYESETRFVLNFWRVVSGDERASQVAKDIHSHRYNIVASYVLSNCESEKCKIIYINQDWMDVACNYE</sequence>
<dbReference type="GO" id="GO:0008289">
    <property type="term" value="F:lipid binding"/>
    <property type="evidence" value="ECO:0007669"/>
    <property type="project" value="InterPro"/>
</dbReference>
<protein>
    <submittedName>
        <fullName evidence="1">BPI-like protein</fullName>
    </submittedName>
</protein>
<dbReference type="AlphaFoldDB" id="A0A146K954"/>
<accession>A0A146K954</accession>
<proteinExistence type="predicted"/>
<gene>
    <name evidence="1" type="ORF">TPC1_15035</name>
</gene>
<name>A0A146K954_9EUKA</name>
<dbReference type="EMBL" id="GDID01003728">
    <property type="protein sequence ID" value="JAP92878.1"/>
    <property type="molecule type" value="Transcribed_RNA"/>
</dbReference>
<feature type="non-terminal residue" evidence="1">
    <location>
        <position position="1"/>
    </location>
</feature>
<dbReference type="SUPFAM" id="SSF55394">
    <property type="entry name" value="Bactericidal permeability-increasing protein, BPI"/>
    <property type="match status" value="1"/>
</dbReference>
<reference evidence="1" key="1">
    <citation type="submission" date="2015-07" db="EMBL/GenBank/DDBJ databases">
        <title>Adaptation to a free-living lifestyle via gene acquisitions in the diplomonad Trepomonas sp. PC1.</title>
        <authorList>
            <person name="Xu F."/>
            <person name="Jerlstrom-Hultqvist J."/>
            <person name="Kolisko M."/>
            <person name="Simpson A.G.B."/>
            <person name="Roger A.J."/>
            <person name="Svard S.G."/>
            <person name="Andersson J.O."/>
        </authorList>
    </citation>
    <scope>NUCLEOTIDE SEQUENCE</scope>
    <source>
        <strain evidence="1">PC1</strain>
    </source>
</reference>